<organism evidence="1 2">
    <name type="scientific">Heterorhabditis bacteriophora</name>
    <name type="common">Entomopathogenic nematode worm</name>
    <dbReference type="NCBI Taxonomy" id="37862"/>
    <lineage>
        <taxon>Eukaryota</taxon>
        <taxon>Metazoa</taxon>
        <taxon>Ecdysozoa</taxon>
        <taxon>Nematoda</taxon>
        <taxon>Chromadorea</taxon>
        <taxon>Rhabditida</taxon>
        <taxon>Rhabditina</taxon>
        <taxon>Rhabditomorpha</taxon>
        <taxon>Strongyloidea</taxon>
        <taxon>Heterorhabditidae</taxon>
        <taxon>Heterorhabditis</taxon>
    </lineage>
</organism>
<dbReference type="Proteomes" id="UP000095283">
    <property type="component" value="Unplaced"/>
</dbReference>
<sequence length="40" mass="4196">MVLLKVFGLALYPTTKVSIIALLSASSKSSMISGLKQNNA</sequence>
<evidence type="ECO:0000313" key="1">
    <source>
        <dbReference type="Proteomes" id="UP000095283"/>
    </source>
</evidence>
<evidence type="ECO:0000313" key="2">
    <source>
        <dbReference type="WBParaSite" id="Hba_05992"/>
    </source>
</evidence>
<dbReference type="AlphaFoldDB" id="A0A1I7WLQ3"/>
<keyword evidence="1" id="KW-1185">Reference proteome</keyword>
<protein>
    <submittedName>
        <fullName evidence="2">Transcriptional regulator</fullName>
    </submittedName>
</protein>
<dbReference type="WBParaSite" id="Hba_05992">
    <property type="protein sequence ID" value="Hba_05992"/>
    <property type="gene ID" value="Hba_05992"/>
</dbReference>
<reference evidence="2" key="1">
    <citation type="submission" date="2016-11" db="UniProtKB">
        <authorList>
            <consortium name="WormBaseParasite"/>
        </authorList>
    </citation>
    <scope>IDENTIFICATION</scope>
</reference>
<accession>A0A1I7WLQ3</accession>
<proteinExistence type="predicted"/>
<name>A0A1I7WLQ3_HETBA</name>